<evidence type="ECO:0000256" key="1">
    <source>
        <dbReference type="ARBA" id="ARBA00023015"/>
    </source>
</evidence>
<organism evidence="6 7">
    <name type="scientific">Aspergillus brasiliensis (strain CBS 101740 / IMI 381727 / IBT 21946)</name>
    <dbReference type="NCBI Taxonomy" id="767769"/>
    <lineage>
        <taxon>Eukaryota</taxon>
        <taxon>Fungi</taxon>
        <taxon>Dikarya</taxon>
        <taxon>Ascomycota</taxon>
        <taxon>Pezizomycotina</taxon>
        <taxon>Eurotiomycetes</taxon>
        <taxon>Eurotiomycetidae</taxon>
        <taxon>Eurotiales</taxon>
        <taxon>Aspergillaceae</taxon>
        <taxon>Aspergillus</taxon>
        <taxon>Aspergillus subgen. Circumdati</taxon>
    </lineage>
</organism>
<dbReference type="OrthoDB" id="3525185at2759"/>
<dbReference type="Pfam" id="PF11951">
    <property type="entry name" value="Fungal_trans_2"/>
    <property type="match status" value="1"/>
</dbReference>
<keyword evidence="1" id="KW-0805">Transcription regulation</keyword>
<dbReference type="GO" id="GO:0009893">
    <property type="term" value="P:positive regulation of metabolic process"/>
    <property type="evidence" value="ECO:0007669"/>
    <property type="project" value="UniProtKB-ARBA"/>
</dbReference>
<sequence length="529" mass="59458">MVGVPGQSGGCATCRRRKKGCDRKTPFCTQCVQAGLVCEGYSRNHSVWINSTDGENCRYTKYSSSVQARRRGAPDITLHESLARTAREVTYVGLYLAAFLPNGRLFSREAAQISSAGWLRHLDKLCRSEKTLRFITLAHGLSMLATRDNDSQLKLKGVQAHSMALQEMRTALQDPQRSTGDGILAAIRLFRFYEILYGAEPNGSNKENPTHQIKGYYAHTDGEMALFMNRGPQRAWSEAGMYLLVSGRIVSYILGVGRRKRSPFSDKNWMSAPWKNRTKSLLDGLSDILVQVPGLLEELDTIRACPIAERSPHAWTNLLGECIRIEHMLLAWRETMGSLLQTFDYTHSGIPPQMPRVDRDFAVLQISCLYWSCCILLYTTIHMVATEGHQSPGFAYFLPIPFSSPGCPNYLNERNPTLHAIRIFHTIPLSHGPYAGGYGALCSTFPLGMALRYSAVAHLFPHEGDTQGTQKLFHELISQPFMRAYTARFVRHLHKVDVAGKENPGWDGVELKMRTWWFSPMLDQYVGAT</sequence>
<keyword evidence="4" id="KW-0539">Nucleus</keyword>
<gene>
    <name evidence="6" type="ORF">ASPBRDRAFT_49474</name>
</gene>
<dbReference type="InterPro" id="IPR053178">
    <property type="entry name" value="Osmoadaptation_assoc"/>
</dbReference>
<name>A0A1L9U2E2_ASPBC</name>
<dbReference type="SMART" id="SM00066">
    <property type="entry name" value="GAL4"/>
    <property type="match status" value="1"/>
</dbReference>
<dbReference type="GO" id="GO:0003677">
    <property type="term" value="F:DNA binding"/>
    <property type="evidence" value="ECO:0007669"/>
    <property type="project" value="UniProtKB-KW"/>
</dbReference>
<dbReference type="CDD" id="cd00067">
    <property type="entry name" value="GAL4"/>
    <property type="match status" value="1"/>
</dbReference>
<dbReference type="PANTHER" id="PTHR38111">
    <property type="entry name" value="ZN(2)-C6 FUNGAL-TYPE DOMAIN-CONTAINING PROTEIN-RELATED"/>
    <property type="match status" value="1"/>
</dbReference>
<dbReference type="OMA" id="KGCVTCR"/>
<dbReference type="InterPro" id="IPR036864">
    <property type="entry name" value="Zn2-C6_fun-type_DNA-bd_sf"/>
</dbReference>
<dbReference type="InterPro" id="IPR021858">
    <property type="entry name" value="Fun_TF"/>
</dbReference>
<dbReference type="Proteomes" id="UP000184499">
    <property type="component" value="Unassembled WGS sequence"/>
</dbReference>
<evidence type="ECO:0000313" key="7">
    <source>
        <dbReference type="Proteomes" id="UP000184499"/>
    </source>
</evidence>
<dbReference type="RefSeq" id="XP_067473059.1">
    <property type="nucleotide sequence ID" value="XM_067626346.1"/>
</dbReference>
<dbReference type="PANTHER" id="PTHR38111:SF11">
    <property type="entry name" value="TRANSCRIPTION FACTOR DOMAIN-CONTAINING PROTEIN-RELATED"/>
    <property type="match status" value="1"/>
</dbReference>
<dbReference type="EMBL" id="KV878707">
    <property type="protein sequence ID" value="OJJ65808.1"/>
    <property type="molecule type" value="Genomic_DNA"/>
</dbReference>
<evidence type="ECO:0000259" key="5">
    <source>
        <dbReference type="PROSITE" id="PS50048"/>
    </source>
</evidence>
<dbReference type="SUPFAM" id="SSF57701">
    <property type="entry name" value="Zn2/Cys6 DNA-binding domain"/>
    <property type="match status" value="1"/>
</dbReference>
<proteinExistence type="predicted"/>
<feature type="domain" description="Zn(2)-C6 fungal-type" evidence="5">
    <location>
        <begin position="10"/>
        <end position="38"/>
    </location>
</feature>
<dbReference type="Gene3D" id="4.10.240.10">
    <property type="entry name" value="Zn(2)-C6 fungal-type DNA-binding domain"/>
    <property type="match status" value="1"/>
</dbReference>
<dbReference type="PROSITE" id="PS00463">
    <property type="entry name" value="ZN2_CY6_FUNGAL_1"/>
    <property type="match status" value="1"/>
</dbReference>
<dbReference type="AlphaFoldDB" id="A0A1L9U2E2"/>
<dbReference type="Pfam" id="PF00172">
    <property type="entry name" value="Zn_clus"/>
    <property type="match status" value="1"/>
</dbReference>
<dbReference type="PROSITE" id="PS50048">
    <property type="entry name" value="ZN2_CY6_FUNGAL_2"/>
    <property type="match status" value="1"/>
</dbReference>
<evidence type="ECO:0000313" key="6">
    <source>
        <dbReference type="EMBL" id="OJJ65808.1"/>
    </source>
</evidence>
<dbReference type="VEuPathDB" id="FungiDB:ASPBRDRAFT_49474"/>
<keyword evidence="2" id="KW-0238">DNA-binding</keyword>
<evidence type="ECO:0000256" key="4">
    <source>
        <dbReference type="ARBA" id="ARBA00023242"/>
    </source>
</evidence>
<keyword evidence="3" id="KW-0804">Transcription</keyword>
<dbReference type="GO" id="GO:0008270">
    <property type="term" value="F:zinc ion binding"/>
    <property type="evidence" value="ECO:0007669"/>
    <property type="project" value="InterPro"/>
</dbReference>
<protein>
    <recommendedName>
        <fullName evidence="5">Zn(2)-C6 fungal-type domain-containing protein</fullName>
    </recommendedName>
</protein>
<dbReference type="STRING" id="767769.A0A1L9U2E2"/>
<dbReference type="InterPro" id="IPR001138">
    <property type="entry name" value="Zn2Cys6_DnaBD"/>
</dbReference>
<dbReference type="GO" id="GO:0000981">
    <property type="term" value="F:DNA-binding transcription factor activity, RNA polymerase II-specific"/>
    <property type="evidence" value="ECO:0007669"/>
    <property type="project" value="InterPro"/>
</dbReference>
<dbReference type="GeneID" id="93578834"/>
<evidence type="ECO:0000256" key="3">
    <source>
        <dbReference type="ARBA" id="ARBA00023163"/>
    </source>
</evidence>
<accession>A0A1L9U2E2</accession>
<reference evidence="7" key="1">
    <citation type="journal article" date="2017" name="Genome Biol.">
        <title>Comparative genomics reveals high biological diversity and specific adaptations in the industrially and medically important fungal genus Aspergillus.</title>
        <authorList>
            <person name="de Vries R.P."/>
            <person name="Riley R."/>
            <person name="Wiebenga A."/>
            <person name="Aguilar-Osorio G."/>
            <person name="Amillis S."/>
            <person name="Uchima C.A."/>
            <person name="Anderluh G."/>
            <person name="Asadollahi M."/>
            <person name="Askin M."/>
            <person name="Barry K."/>
            <person name="Battaglia E."/>
            <person name="Bayram O."/>
            <person name="Benocci T."/>
            <person name="Braus-Stromeyer S.A."/>
            <person name="Caldana C."/>
            <person name="Canovas D."/>
            <person name="Cerqueira G.C."/>
            <person name="Chen F."/>
            <person name="Chen W."/>
            <person name="Choi C."/>
            <person name="Clum A."/>
            <person name="Dos Santos R.A."/>
            <person name="Damasio A.R."/>
            <person name="Diallinas G."/>
            <person name="Emri T."/>
            <person name="Fekete E."/>
            <person name="Flipphi M."/>
            <person name="Freyberg S."/>
            <person name="Gallo A."/>
            <person name="Gournas C."/>
            <person name="Habgood R."/>
            <person name="Hainaut M."/>
            <person name="Harispe M.L."/>
            <person name="Henrissat B."/>
            <person name="Hilden K.S."/>
            <person name="Hope R."/>
            <person name="Hossain A."/>
            <person name="Karabika E."/>
            <person name="Karaffa L."/>
            <person name="Karanyi Z."/>
            <person name="Krasevec N."/>
            <person name="Kuo A."/>
            <person name="Kusch H."/>
            <person name="LaButti K."/>
            <person name="Lagendijk E.L."/>
            <person name="Lapidus A."/>
            <person name="Levasseur A."/>
            <person name="Lindquist E."/>
            <person name="Lipzen A."/>
            <person name="Logrieco A.F."/>
            <person name="MacCabe A."/>
            <person name="Maekelae M.R."/>
            <person name="Malavazi I."/>
            <person name="Melin P."/>
            <person name="Meyer V."/>
            <person name="Mielnichuk N."/>
            <person name="Miskei M."/>
            <person name="Molnar A.P."/>
            <person name="Mule G."/>
            <person name="Ngan C.Y."/>
            <person name="Orejas M."/>
            <person name="Orosz E."/>
            <person name="Ouedraogo J.P."/>
            <person name="Overkamp K.M."/>
            <person name="Park H.-S."/>
            <person name="Perrone G."/>
            <person name="Piumi F."/>
            <person name="Punt P.J."/>
            <person name="Ram A.F."/>
            <person name="Ramon A."/>
            <person name="Rauscher S."/>
            <person name="Record E."/>
            <person name="Riano-Pachon D.M."/>
            <person name="Robert V."/>
            <person name="Roehrig J."/>
            <person name="Ruller R."/>
            <person name="Salamov A."/>
            <person name="Salih N.S."/>
            <person name="Samson R.A."/>
            <person name="Sandor E."/>
            <person name="Sanguinetti M."/>
            <person name="Schuetze T."/>
            <person name="Sepcic K."/>
            <person name="Shelest E."/>
            <person name="Sherlock G."/>
            <person name="Sophianopoulou V."/>
            <person name="Squina F.M."/>
            <person name="Sun H."/>
            <person name="Susca A."/>
            <person name="Todd R.B."/>
            <person name="Tsang A."/>
            <person name="Unkles S.E."/>
            <person name="van de Wiele N."/>
            <person name="van Rossen-Uffink D."/>
            <person name="Oliveira J.V."/>
            <person name="Vesth T.C."/>
            <person name="Visser J."/>
            <person name="Yu J.-H."/>
            <person name="Zhou M."/>
            <person name="Andersen M.R."/>
            <person name="Archer D.B."/>
            <person name="Baker S.E."/>
            <person name="Benoit I."/>
            <person name="Brakhage A.A."/>
            <person name="Braus G.H."/>
            <person name="Fischer R."/>
            <person name="Frisvad J.C."/>
            <person name="Goldman G.H."/>
            <person name="Houbraken J."/>
            <person name="Oakley B."/>
            <person name="Pocsi I."/>
            <person name="Scazzocchio C."/>
            <person name="Seiboth B."/>
            <person name="vanKuyk P.A."/>
            <person name="Wortman J."/>
            <person name="Dyer P.S."/>
            <person name="Grigoriev I.V."/>
        </authorList>
    </citation>
    <scope>NUCLEOTIDE SEQUENCE [LARGE SCALE GENOMIC DNA]</scope>
    <source>
        <strain evidence="7">CBS 101740 / IMI 381727 / IBT 21946</strain>
    </source>
</reference>
<keyword evidence="7" id="KW-1185">Reference proteome</keyword>
<evidence type="ECO:0000256" key="2">
    <source>
        <dbReference type="ARBA" id="ARBA00023125"/>
    </source>
</evidence>